<evidence type="ECO:0000313" key="6">
    <source>
        <dbReference type="RefSeq" id="XP_010451927.1"/>
    </source>
</evidence>
<dbReference type="PANTHER" id="PTHR33076">
    <property type="entry name" value="NON-SPECIFIC LIPID-TRANSFER PROTEIN 2-RELATED"/>
    <property type="match status" value="1"/>
</dbReference>
<dbReference type="RefSeq" id="XP_010451927.1">
    <property type="nucleotide sequence ID" value="XM_010453625.1"/>
</dbReference>
<keyword evidence="3" id="KW-0732">Signal</keyword>
<accession>A0ABM0V709</accession>
<dbReference type="Gene3D" id="1.10.110.10">
    <property type="entry name" value="Plant lipid-transfer and hydrophobic proteins"/>
    <property type="match status" value="1"/>
</dbReference>
<dbReference type="InterPro" id="IPR016140">
    <property type="entry name" value="Bifunc_inhib/LTP/seed_store"/>
</dbReference>
<dbReference type="SUPFAM" id="SSF47699">
    <property type="entry name" value="Bifunctional inhibitor/lipid-transfer protein/seed storage 2S albumin"/>
    <property type="match status" value="1"/>
</dbReference>
<dbReference type="InterPro" id="IPR000528">
    <property type="entry name" value="Plant_nsLTP"/>
</dbReference>
<comment type="function">
    <text evidence="2">Plant non-specific lipid-transfer proteins transfer phospholipids as well as galactolipids across membranes. May play a role in wax or cutin deposition in the cell walls of expanding epidermal cells and certain secretory tissues.</text>
</comment>
<dbReference type="PROSITE" id="PS00597">
    <property type="entry name" value="PLANT_LTP"/>
    <property type="match status" value="1"/>
</dbReference>
<dbReference type="Pfam" id="PF00234">
    <property type="entry name" value="Tryp_alpha_amyl"/>
    <property type="match status" value="1"/>
</dbReference>
<reference evidence="5" key="1">
    <citation type="journal article" date="2014" name="Nat. Commun.">
        <title>The emerging biofuel crop Camelina sativa retains a highly undifferentiated hexaploid genome structure.</title>
        <authorList>
            <person name="Kagale S."/>
            <person name="Koh C."/>
            <person name="Nixon J."/>
            <person name="Bollina V."/>
            <person name="Clarke W.E."/>
            <person name="Tuteja R."/>
            <person name="Spillane C."/>
            <person name="Robinson S.J."/>
            <person name="Links M.G."/>
            <person name="Clarke C."/>
            <person name="Higgins E.E."/>
            <person name="Huebert T."/>
            <person name="Sharpe A.G."/>
            <person name="Parkin I.A."/>
        </authorList>
    </citation>
    <scope>NUCLEOTIDE SEQUENCE [LARGE SCALE GENOMIC DNA]</scope>
    <source>
        <strain evidence="5">cv. DH55</strain>
    </source>
</reference>
<keyword evidence="2" id="KW-0813">Transport</keyword>
<evidence type="ECO:0000259" key="4">
    <source>
        <dbReference type="SMART" id="SM00499"/>
    </source>
</evidence>
<dbReference type="CDD" id="cd01960">
    <property type="entry name" value="nsLTP1"/>
    <property type="match status" value="1"/>
</dbReference>
<proteinExistence type="inferred from homology"/>
<dbReference type="SMART" id="SM00499">
    <property type="entry name" value="AAI"/>
    <property type="match status" value="1"/>
</dbReference>
<dbReference type="PRINTS" id="PR00382">
    <property type="entry name" value="LIPIDTRNSFER"/>
</dbReference>
<comment type="similarity">
    <text evidence="1 2">Belongs to the plant LTP family.</text>
</comment>
<feature type="domain" description="Bifunctional inhibitor/plant lipid transfer protein/seed storage helical" evidence="4">
    <location>
        <begin position="26"/>
        <end position="112"/>
    </location>
</feature>
<protein>
    <recommendedName>
        <fullName evidence="2">Non-specific lipid-transfer protein</fullName>
    </recommendedName>
</protein>
<keyword evidence="5" id="KW-1185">Reference proteome</keyword>
<reference evidence="6" key="2">
    <citation type="submission" date="2025-08" db="UniProtKB">
        <authorList>
            <consortium name="RefSeq"/>
        </authorList>
    </citation>
    <scope>IDENTIFICATION</scope>
    <source>
        <tissue evidence="6">Leaf</tissue>
    </source>
</reference>
<evidence type="ECO:0000256" key="3">
    <source>
        <dbReference type="SAM" id="SignalP"/>
    </source>
</evidence>
<dbReference type="InterPro" id="IPR036312">
    <property type="entry name" value="Bifun_inhib/LTP/seed_sf"/>
</dbReference>
<keyword evidence="2" id="KW-0446">Lipid-binding</keyword>
<dbReference type="Proteomes" id="UP000694864">
    <property type="component" value="Chromosome 13"/>
</dbReference>
<feature type="signal peptide" evidence="3">
    <location>
        <begin position="1"/>
        <end position="22"/>
    </location>
</feature>
<organism evidence="5 6">
    <name type="scientific">Camelina sativa</name>
    <name type="common">False flax</name>
    <name type="synonym">Myagrum sativum</name>
    <dbReference type="NCBI Taxonomy" id="90675"/>
    <lineage>
        <taxon>Eukaryota</taxon>
        <taxon>Viridiplantae</taxon>
        <taxon>Streptophyta</taxon>
        <taxon>Embryophyta</taxon>
        <taxon>Tracheophyta</taxon>
        <taxon>Spermatophyta</taxon>
        <taxon>Magnoliopsida</taxon>
        <taxon>eudicotyledons</taxon>
        <taxon>Gunneridae</taxon>
        <taxon>Pentapetalae</taxon>
        <taxon>rosids</taxon>
        <taxon>malvids</taxon>
        <taxon>Brassicales</taxon>
        <taxon>Brassicaceae</taxon>
        <taxon>Camelineae</taxon>
        <taxon>Camelina</taxon>
    </lineage>
</organism>
<evidence type="ECO:0000256" key="2">
    <source>
        <dbReference type="RuleBase" id="RU000628"/>
    </source>
</evidence>
<evidence type="ECO:0000313" key="5">
    <source>
        <dbReference type="Proteomes" id="UP000694864"/>
    </source>
</evidence>
<name>A0ABM0V709_CAMSA</name>
<dbReference type="GeneID" id="104734117"/>
<sequence>MKRVVLPLCLLLVSILSRGSEAAVSCNAVVANLYPCAVYVAQGGTIPGSCCTGIRMLNGQAKSASDRQGVCRCIKSALGGVSYSSKNLKNAATLPAKCGVKLPYKIDPSTNCNSIK</sequence>
<evidence type="ECO:0000256" key="1">
    <source>
        <dbReference type="ARBA" id="ARBA00009748"/>
    </source>
</evidence>
<gene>
    <name evidence="6" type="primary">LOC104734117</name>
</gene>
<feature type="chain" id="PRO_5047474904" description="Non-specific lipid-transfer protein" evidence="3">
    <location>
        <begin position="23"/>
        <end position="116"/>
    </location>
</feature>